<dbReference type="InterPro" id="IPR036770">
    <property type="entry name" value="Ankyrin_rpt-contain_sf"/>
</dbReference>
<gene>
    <name evidence="1" type="ORF">PHAECO_LOCUS8810</name>
</gene>
<organism evidence="1 2">
    <name type="scientific">Phaedon cochleariae</name>
    <name type="common">Mustard beetle</name>
    <dbReference type="NCBI Taxonomy" id="80249"/>
    <lineage>
        <taxon>Eukaryota</taxon>
        <taxon>Metazoa</taxon>
        <taxon>Ecdysozoa</taxon>
        <taxon>Arthropoda</taxon>
        <taxon>Hexapoda</taxon>
        <taxon>Insecta</taxon>
        <taxon>Pterygota</taxon>
        <taxon>Neoptera</taxon>
        <taxon>Endopterygota</taxon>
        <taxon>Coleoptera</taxon>
        <taxon>Polyphaga</taxon>
        <taxon>Cucujiformia</taxon>
        <taxon>Chrysomeloidea</taxon>
        <taxon>Chrysomelidae</taxon>
        <taxon>Chrysomelinae</taxon>
        <taxon>Chrysomelini</taxon>
        <taxon>Phaedon</taxon>
    </lineage>
</organism>
<dbReference type="Proteomes" id="UP001153737">
    <property type="component" value="Chromosome 4"/>
</dbReference>
<dbReference type="InterPro" id="IPR002110">
    <property type="entry name" value="Ankyrin_rpt"/>
</dbReference>
<proteinExistence type="predicted"/>
<accession>A0A9N9SL81</accession>
<reference evidence="1" key="2">
    <citation type="submission" date="2022-10" db="EMBL/GenBank/DDBJ databases">
        <authorList>
            <consortium name="ENA_rothamsted_submissions"/>
            <consortium name="culmorum"/>
            <person name="King R."/>
        </authorList>
    </citation>
    <scope>NUCLEOTIDE SEQUENCE</scope>
</reference>
<dbReference type="AlphaFoldDB" id="A0A9N9SL81"/>
<dbReference type="SUPFAM" id="SSF48403">
    <property type="entry name" value="Ankyrin repeat"/>
    <property type="match status" value="1"/>
</dbReference>
<protein>
    <submittedName>
        <fullName evidence="1">Uncharacterized protein</fullName>
    </submittedName>
</protein>
<evidence type="ECO:0000313" key="2">
    <source>
        <dbReference type="Proteomes" id="UP001153737"/>
    </source>
</evidence>
<name>A0A9N9SL81_PHACE</name>
<reference evidence="1" key="1">
    <citation type="submission" date="2022-01" db="EMBL/GenBank/DDBJ databases">
        <authorList>
            <person name="King R."/>
        </authorList>
    </citation>
    <scope>NUCLEOTIDE SEQUENCE</scope>
</reference>
<dbReference type="Gene3D" id="1.25.40.20">
    <property type="entry name" value="Ankyrin repeat-containing domain"/>
    <property type="match status" value="1"/>
</dbReference>
<keyword evidence="2" id="KW-1185">Reference proteome</keyword>
<evidence type="ECO:0000313" key="1">
    <source>
        <dbReference type="EMBL" id="CAG9821352.1"/>
    </source>
</evidence>
<dbReference type="Pfam" id="PF00023">
    <property type="entry name" value="Ank"/>
    <property type="match status" value="1"/>
</dbReference>
<dbReference type="EMBL" id="OU896710">
    <property type="protein sequence ID" value="CAG9821352.1"/>
    <property type="molecule type" value="Genomic_DNA"/>
</dbReference>
<sequence>MYLKNSNLAGTAHSGLMKVTFQMCNTSLMYAARGNHPHTCQELLSHGADYSLSNLNDDSAHQLAIENNSTLAQAVIENFICSKLEESSSDLITSKLNSPKMDDDYA</sequence>
<dbReference type="OrthoDB" id="10251692at2759"/>